<comment type="caution">
    <text evidence="2">The sequence shown here is derived from an EMBL/GenBank/DDBJ whole genome shotgun (WGS) entry which is preliminary data.</text>
</comment>
<accession>A0A3C1KSF6</accession>
<feature type="non-terminal residue" evidence="2">
    <location>
        <position position="1"/>
    </location>
</feature>
<name>A0A3C1KSF6_9GAMM</name>
<proteinExistence type="predicted"/>
<dbReference type="SUPFAM" id="SSF56801">
    <property type="entry name" value="Acetyl-CoA synthetase-like"/>
    <property type="match status" value="1"/>
</dbReference>
<feature type="domain" description="AMP-dependent synthetase/ligase" evidence="1">
    <location>
        <begin position="14"/>
        <end position="131"/>
    </location>
</feature>
<dbReference type="InterPro" id="IPR042099">
    <property type="entry name" value="ANL_N_sf"/>
</dbReference>
<dbReference type="Pfam" id="PF00501">
    <property type="entry name" value="AMP-binding"/>
    <property type="match status" value="1"/>
</dbReference>
<dbReference type="AlphaFoldDB" id="A0A3C1KSF6"/>
<dbReference type="STRING" id="1121937.GCA_000423125_02345"/>
<dbReference type="InterPro" id="IPR000873">
    <property type="entry name" value="AMP-dep_synth/lig_dom"/>
</dbReference>
<evidence type="ECO:0000259" key="1">
    <source>
        <dbReference type="Pfam" id="PF00501"/>
    </source>
</evidence>
<protein>
    <submittedName>
        <fullName evidence="2">Capsule biosynthesis protein CapK</fullName>
    </submittedName>
</protein>
<gene>
    <name evidence="2" type="ORF">DCP75_17605</name>
</gene>
<reference evidence="2 3" key="1">
    <citation type="journal article" date="2018" name="Nat. Biotechnol.">
        <title>A standardized bacterial taxonomy based on genome phylogeny substantially revises the tree of life.</title>
        <authorList>
            <person name="Parks D.H."/>
            <person name="Chuvochina M."/>
            <person name="Waite D.W."/>
            <person name="Rinke C."/>
            <person name="Skarshewski A."/>
            <person name="Chaumeil P.A."/>
            <person name="Hugenholtz P."/>
        </authorList>
    </citation>
    <scope>NUCLEOTIDE SEQUENCE [LARGE SCALE GENOMIC DNA]</scope>
    <source>
        <strain evidence="2">UBA9158</strain>
    </source>
</reference>
<evidence type="ECO:0000313" key="3">
    <source>
        <dbReference type="Proteomes" id="UP000259273"/>
    </source>
</evidence>
<dbReference type="Proteomes" id="UP000259273">
    <property type="component" value="Unassembled WGS sequence"/>
</dbReference>
<dbReference type="Gene3D" id="3.40.50.12780">
    <property type="entry name" value="N-terminal domain of ligase-like"/>
    <property type="match status" value="1"/>
</dbReference>
<organism evidence="2 3">
    <name type="scientific">Haliea salexigens</name>
    <dbReference type="NCBI Taxonomy" id="287487"/>
    <lineage>
        <taxon>Bacteria</taxon>
        <taxon>Pseudomonadati</taxon>
        <taxon>Pseudomonadota</taxon>
        <taxon>Gammaproteobacteria</taxon>
        <taxon>Cellvibrionales</taxon>
        <taxon>Halieaceae</taxon>
        <taxon>Haliea</taxon>
    </lineage>
</organism>
<dbReference type="InterPro" id="IPR053158">
    <property type="entry name" value="CapK_Type1_Caps_Biosynth"/>
</dbReference>
<dbReference type="EMBL" id="DMND01000238">
    <property type="protein sequence ID" value="HAN29501.1"/>
    <property type="molecule type" value="Genomic_DNA"/>
</dbReference>
<evidence type="ECO:0000313" key="2">
    <source>
        <dbReference type="EMBL" id="HAN29501.1"/>
    </source>
</evidence>
<sequence length="270" mass="29528">ELLSAFEMSRENLQLFVERIAARRPAMLFGYPSSLALIAQYGLEHEVGLDQLGVKVAFVTSERLYEHQRELIERVFGCPVANGYGGRDAGFIAHACPEGSLHVTAEDMVVEIVDSEGRVLPAGKSGEIVVTHLFTSEFPFLRYKTGDVGVLAPEPCVCGRGLPVLASVEGRTTDFMVAADGTILHGLALIYVLRDMPDVANFRIVQESLALTRVEVVPRNTLTRTMVAEIESGLRARLGEAVQIEVVEVDEIPREASGKFRYVVSRVAAI</sequence>
<dbReference type="PANTHER" id="PTHR36932">
    <property type="entry name" value="CAPSULAR POLYSACCHARIDE BIOSYNTHESIS PROTEIN"/>
    <property type="match status" value="1"/>
</dbReference>
<dbReference type="PANTHER" id="PTHR36932:SF1">
    <property type="entry name" value="CAPSULAR POLYSACCHARIDE BIOSYNTHESIS PROTEIN"/>
    <property type="match status" value="1"/>
</dbReference>